<dbReference type="EMBL" id="SMTF01000009">
    <property type="protein sequence ID" value="TDK23210.1"/>
    <property type="molecule type" value="Genomic_DNA"/>
</dbReference>
<evidence type="ECO:0000313" key="2">
    <source>
        <dbReference type="EMBL" id="TDK23210.1"/>
    </source>
</evidence>
<dbReference type="RefSeq" id="WP_133322202.1">
    <property type="nucleotide sequence ID" value="NZ_SMTF01000009.1"/>
</dbReference>
<feature type="transmembrane region" description="Helical" evidence="1">
    <location>
        <begin position="12"/>
        <end position="33"/>
    </location>
</feature>
<keyword evidence="1" id="KW-1133">Transmembrane helix</keyword>
<evidence type="ECO:0000313" key="3">
    <source>
        <dbReference type="Proteomes" id="UP000294796"/>
    </source>
</evidence>
<reference evidence="2 3" key="1">
    <citation type="submission" date="2019-03" db="EMBL/GenBank/DDBJ databases">
        <title>Luteimonas zhaokaii sp.nov., isolated from the rectal contents of Plateau pika in Yushu, Qinghai Province, China.</title>
        <authorList>
            <person name="Zhang G."/>
        </authorList>
    </citation>
    <scope>NUCLEOTIDE SEQUENCE [LARGE SCALE GENOMIC DNA]</scope>
    <source>
        <strain evidence="2 3">B9</strain>
    </source>
</reference>
<keyword evidence="1" id="KW-0812">Transmembrane</keyword>
<sequence>MEPEANRRGTCLRIAPPVVLAMTLVLAVVLPWVGHGVSNKAHPGPVPAYQQAGLRSALEDCRVAEGSAFVRGWAYVEGELGVRRIDVYLTSGEYSVRLPSRVGRREDVAVAVGRPVTHDALHDGVSAGSSRLSGTPPLAWTVTFIRKAADGRVLGAAHACT</sequence>
<dbReference type="Proteomes" id="UP000294796">
    <property type="component" value="Unassembled WGS sequence"/>
</dbReference>
<protein>
    <submittedName>
        <fullName evidence="2">Uncharacterized protein</fullName>
    </submittedName>
</protein>
<gene>
    <name evidence="2" type="ORF">E2F46_11360</name>
</gene>
<keyword evidence="1" id="KW-0472">Membrane</keyword>
<proteinExistence type="predicted"/>
<keyword evidence="3" id="KW-1185">Reference proteome</keyword>
<evidence type="ECO:0000256" key="1">
    <source>
        <dbReference type="SAM" id="Phobius"/>
    </source>
</evidence>
<dbReference type="AlphaFoldDB" id="A0A4R5TKW6"/>
<comment type="caution">
    <text evidence="2">The sequence shown here is derived from an EMBL/GenBank/DDBJ whole genome shotgun (WGS) entry which is preliminary data.</text>
</comment>
<name>A0A4R5TKW6_9GAMM</name>
<accession>A0A4R5TKW6</accession>
<organism evidence="2 3">
    <name type="scientific">Luteimonas aestuarii</name>
    <dbReference type="NCBI Taxonomy" id="453837"/>
    <lineage>
        <taxon>Bacteria</taxon>
        <taxon>Pseudomonadati</taxon>
        <taxon>Pseudomonadota</taxon>
        <taxon>Gammaproteobacteria</taxon>
        <taxon>Lysobacterales</taxon>
        <taxon>Lysobacteraceae</taxon>
        <taxon>Luteimonas</taxon>
    </lineage>
</organism>